<evidence type="ECO:0000256" key="5">
    <source>
        <dbReference type="HAMAP-Rule" id="MF_03012"/>
    </source>
</evidence>
<evidence type="ECO:0000313" key="8">
    <source>
        <dbReference type="Proteomes" id="UP000757232"/>
    </source>
</evidence>
<comment type="similarity">
    <text evidence="5">Belongs to the eIF-3 subunit M family.</text>
</comment>
<comment type="subunit">
    <text evidence="5">Component of the eukaryotic translation initiation factor 3 (eIF-3) complex.</text>
</comment>
<evidence type="ECO:0000256" key="2">
    <source>
        <dbReference type="ARBA" id="ARBA00022490"/>
    </source>
</evidence>
<evidence type="ECO:0000256" key="1">
    <source>
        <dbReference type="ARBA" id="ARBA00008482"/>
    </source>
</evidence>
<dbReference type="InterPro" id="IPR045237">
    <property type="entry name" value="COPS7/eIF3m"/>
</dbReference>
<dbReference type="HAMAP" id="MF_03012">
    <property type="entry name" value="eIF3m"/>
    <property type="match status" value="1"/>
</dbReference>
<gene>
    <name evidence="7" type="ORF">A7U60_g7689</name>
</gene>
<dbReference type="PANTHER" id="PTHR15350">
    <property type="entry name" value="COP9 SIGNALOSOME COMPLEX SUBUNIT 7/DENDRITIC CELL PROTEIN GA17"/>
    <property type="match status" value="1"/>
</dbReference>
<feature type="domain" description="PCI" evidence="6">
    <location>
        <begin position="196"/>
        <end position="365"/>
    </location>
</feature>
<keyword evidence="2 5" id="KW-0963">Cytoplasm</keyword>
<comment type="subcellular location">
    <subcellularLocation>
        <location evidence="5">Cytoplasm</location>
    </subcellularLocation>
</comment>
<dbReference type="Proteomes" id="UP000757232">
    <property type="component" value="Unassembled WGS sequence"/>
</dbReference>
<dbReference type="PANTHER" id="PTHR15350:SF2">
    <property type="entry name" value="EUKARYOTIC TRANSLATION INITIATION FACTOR 3 SUBUNIT M"/>
    <property type="match status" value="1"/>
</dbReference>
<accession>A0A9Q5HT39</accession>
<dbReference type="Pfam" id="PF18005">
    <property type="entry name" value="eIF3m_C_helix"/>
    <property type="match status" value="1"/>
</dbReference>
<dbReference type="GO" id="GO:0003743">
    <property type="term" value="F:translation initiation factor activity"/>
    <property type="evidence" value="ECO:0007669"/>
    <property type="project" value="UniProtKB-UniRule"/>
</dbReference>
<proteinExistence type="inferred from homology"/>
<dbReference type="AlphaFoldDB" id="A0A9Q5HT39"/>
<keyword evidence="8" id="KW-1185">Reference proteome</keyword>
<evidence type="ECO:0000313" key="7">
    <source>
        <dbReference type="EMBL" id="OCB85379.1"/>
    </source>
</evidence>
<protein>
    <recommendedName>
        <fullName evidence="5">Eukaryotic translation initiation factor 3 subunit M</fullName>
        <shortName evidence="5">eIF3m</shortName>
    </recommendedName>
</protein>
<dbReference type="EMBL" id="LNZH02000210">
    <property type="protein sequence ID" value="OCB85379.1"/>
    <property type="molecule type" value="Genomic_DNA"/>
</dbReference>
<keyword evidence="3 5" id="KW-0396">Initiation factor</keyword>
<sequence length="411" mass="46005">MAQADSVSVFAEGTYEEQIQELVDYVAQTKPESERGTFKESFINALKISVNQKTIDEDEGRKRDLISKVIDALDNLGDGPEREIEGFYNLLFSHLLALNSPDSQELQKNVSKVVTVISQQVTTEQSSLKYRILANLFNIIPRTSPARLSVCKTLLKVAQENDELESLRLTATDVDRWLTEWGVSAEEKSDFLKSIADAFASVGQFETAFAFSISHVRSLPTSASVTPSLELIASALRIPSMFDFNSLLELESVQALGSNELFDLLVIFHKHGLEDFRAWQQKNKLILDEYRLDTLQLERKLRLLLLSEIGFSKIGHDILYDEIASALQIEPHEVEKWVIDAIRAGLLSGKLSQSTQALHVVRASPRSFALEQWEVLERRLLAWKDGLAGIQSVLSATRQSTNAAVVPEQTA</sequence>
<keyword evidence="4 5" id="KW-0648">Protein biosynthesis</keyword>
<evidence type="ECO:0000256" key="3">
    <source>
        <dbReference type="ARBA" id="ARBA00022540"/>
    </source>
</evidence>
<evidence type="ECO:0000259" key="6">
    <source>
        <dbReference type="PROSITE" id="PS50250"/>
    </source>
</evidence>
<dbReference type="GO" id="GO:0071541">
    <property type="term" value="C:eukaryotic translation initiation factor 3 complex, eIF3m"/>
    <property type="evidence" value="ECO:0007669"/>
    <property type="project" value="UniProtKB-UniRule"/>
</dbReference>
<comment type="similarity">
    <text evidence="1">Belongs to the CSN7/EIF3M family. CSN7 subfamily.</text>
</comment>
<dbReference type="InterPro" id="IPR040750">
    <property type="entry name" value="eIF3m_C_helix"/>
</dbReference>
<dbReference type="OrthoDB" id="10267031at2759"/>
<organism evidence="7 8">
    <name type="scientific">Sanghuangporus baumii</name>
    <name type="common">Phellinus baumii</name>
    <dbReference type="NCBI Taxonomy" id="108892"/>
    <lineage>
        <taxon>Eukaryota</taxon>
        <taxon>Fungi</taxon>
        <taxon>Dikarya</taxon>
        <taxon>Basidiomycota</taxon>
        <taxon>Agaricomycotina</taxon>
        <taxon>Agaricomycetes</taxon>
        <taxon>Hymenochaetales</taxon>
        <taxon>Hymenochaetaceae</taxon>
        <taxon>Sanghuangporus</taxon>
    </lineage>
</organism>
<dbReference type="Pfam" id="PF01399">
    <property type="entry name" value="PCI"/>
    <property type="match status" value="1"/>
</dbReference>
<evidence type="ECO:0000256" key="4">
    <source>
        <dbReference type="ARBA" id="ARBA00022917"/>
    </source>
</evidence>
<reference evidence="7" key="1">
    <citation type="submission" date="2016-06" db="EMBL/GenBank/DDBJ databases">
        <title>Draft Genome sequence of the fungus Inonotus baumii.</title>
        <authorList>
            <person name="Zhu H."/>
            <person name="Lin W."/>
        </authorList>
    </citation>
    <scope>NUCLEOTIDE SEQUENCE</scope>
    <source>
        <strain evidence="7">821</strain>
    </source>
</reference>
<dbReference type="InterPro" id="IPR000717">
    <property type="entry name" value="PCI_dom"/>
</dbReference>
<comment type="function">
    <text evidence="5">Component of the eukaryotic translation initiation factor 3 (eIF-3) complex, which is involved in protein synthesis of a specialized repertoire of mRNAs and, together with other initiation factors, stimulates binding of mRNA and methionyl-tRNAi to the 40S ribosome. The eIF-3 complex specifically targets and initiates translation of a subset of mRNAs involved in cell proliferation.</text>
</comment>
<dbReference type="InterPro" id="IPR027528">
    <property type="entry name" value="eIF3m"/>
</dbReference>
<dbReference type="GO" id="GO:0001732">
    <property type="term" value="P:formation of cytoplasmic translation initiation complex"/>
    <property type="evidence" value="ECO:0007669"/>
    <property type="project" value="UniProtKB-UniRule"/>
</dbReference>
<comment type="caution">
    <text evidence="7">The sequence shown here is derived from an EMBL/GenBank/DDBJ whole genome shotgun (WGS) entry which is preliminary data.</text>
</comment>
<dbReference type="GO" id="GO:0033290">
    <property type="term" value="C:eukaryotic 48S preinitiation complex"/>
    <property type="evidence" value="ECO:0007669"/>
    <property type="project" value="UniProtKB-UniRule"/>
</dbReference>
<dbReference type="PROSITE" id="PS50250">
    <property type="entry name" value="PCI"/>
    <property type="match status" value="1"/>
</dbReference>
<dbReference type="SMART" id="SM00088">
    <property type="entry name" value="PINT"/>
    <property type="match status" value="1"/>
</dbReference>
<name>A0A9Q5HT39_SANBA</name>
<dbReference type="GO" id="GO:0016282">
    <property type="term" value="C:eukaryotic 43S preinitiation complex"/>
    <property type="evidence" value="ECO:0007669"/>
    <property type="project" value="UniProtKB-UniRule"/>
</dbReference>